<evidence type="ECO:0000256" key="3">
    <source>
        <dbReference type="ARBA" id="ARBA00011748"/>
    </source>
</evidence>
<sequence length="363" mass="41185">MQSSAPALPVVPPTPPRSQCSGSGSDSGRDQRMDLYHVASLCGALLFVWGIPRSHTLAISPPAAPKSSKVSRTFDGQQASKYFKEFYAPPHVDRNYKATSKDSVEPHDYMLSIYKTFSTAERLGLNASFFRSSKAANTIASFVDNGQDDLPLLPLRRQQYLFDVSTLSKKAEVLGAELRIYTKVSGNFRISETEPVDVQLLSCHDRQLLDSKTLDLQDAQRPKWEVLDVWEIFKEQQYLSHGKHFCLELRAMLDNPERELDLHHLGLNRHGRPQQKKAILVVFTRSKKRQTLFSERREGRAVPLRGGVRLPPALPPGAHQPRHYPDSDEFNEPQQHAAQLLRPVQAQPHQHPLHRLRKQRGQD</sequence>
<accession>A0A8C2Z3C0</accession>
<evidence type="ECO:0000256" key="8">
    <source>
        <dbReference type="SAM" id="MobiDB-lite"/>
    </source>
</evidence>
<comment type="subcellular location">
    <subcellularLocation>
        <location evidence="1">Secreted</location>
    </subcellularLocation>
</comment>
<keyword evidence="6" id="KW-0339">Growth factor</keyword>
<feature type="region of interest" description="Disordered" evidence="8">
    <location>
        <begin position="1"/>
        <end position="28"/>
    </location>
</feature>
<dbReference type="InterPro" id="IPR015615">
    <property type="entry name" value="TGF-beta-rel"/>
</dbReference>
<dbReference type="Proteomes" id="UP000694565">
    <property type="component" value="Unplaced"/>
</dbReference>
<comment type="similarity">
    <text evidence="2">Belongs to the TGF-beta family.</text>
</comment>
<dbReference type="Pfam" id="PF00688">
    <property type="entry name" value="TGFb_propeptide"/>
    <property type="match status" value="1"/>
</dbReference>
<dbReference type="InterPro" id="IPR001111">
    <property type="entry name" value="TGF-b_propeptide"/>
</dbReference>
<dbReference type="PANTHER" id="PTHR11848">
    <property type="entry name" value="TGF-BETA FAMILY"/>
    <property type="match status" value="1"/>
</dbReference>
<proteinExistence type="inferred from homology"/>
<dbReference type="GO" id="GO:0005615">
    <property type="term" value="C:extracellular space"/>
    <property type="evidence" value="ECO:0007669"/>
    <property type="project" value="TreeGrafter"/>
</dbReference>
<organism evidence="10 11">
    <name type="scientific">Cyclopterus lumpus</name>
    <name type="common">Lumpsucker</name>
    <dbReference type="NCBI Taxonomy" id="8103"/>
    <lineage>
        <taxon>Eukaryota</taxon>
        <taxon>Metazoa</taxon>
        <taxon>Chordata</taxon>
        <taxon>Craniata</taxon>
        <taxon>Vertebrata</taxon>
        <taxon>Euteleostomi</taxon>
        <taxon>Actinopterygii</taxon>
        <taxon>Neopterygii</taxon>
        <taxon>Teleostei</taxon>
        <taxon>Neoteleostei</taxon>
        <taxon>Acanthomorphata</taxon>
        <taxon>Eupercaria</taxon>
        <taxon>Perciformes</taxon>
        <taxon>Cottioidei</taxon>
        <taxon>Cottales</taxon>
        <taxon>Cyclopteridae</taxon>
        <taxon>Cyclopterus</taxon>
    </lineage>
</organism>
<dbReference type="AlphaFoldDB" id="A0A8C2Z3C0"/>
<keyword evidence="7" id="KW-1015">Disulfide bond</keyword>
<evidence type="ECO:0000256" key="2">
    <source>
        <dbReference type="ARBA" id="ARBA00006656"/>
    </source>
</evidence>
<keyword evidence="11" id="KW-1185">Reference proteome</keyword>
<comment type="subunit">
    <text evidence="3">Homodimer; disulfide-linked.</text>
</comment>
<keyword evidence="4" id="KW-0964">Secreted</keyword>
<name>A0A8C2Z3C0_CYCLU</name>
<feature type="compositionally biased region" description="Low complexity" evidence="8">
    <location>
        <begin position="17"/>
        <end position="26"/>
    </location>
</feature>
<evidence type="ECO:0000256" key="7">
    <source>
        <dbReference type="ARBA" id="ARBA00023157"/>
    </source>
</evidence>
<evidence type="ECO:0000313" key="11">
    <source>
        <dbReference type="Proteomes" id="UP000694565"/>
    </source>
</evidence>
<feature type="region of interest" description="Disordered" evidence="8">
    <location>
        <begin position="344"/>
        <end position="363"/>
    </location>
</feature>
<dbReference type="GO" id="GO:0008083">
    <property type="term" value="F:growth factor activity"/>
    <property type="evidence" value="ECO:0007669"/>
    <property type="project" value="UniProtKB-KW"/>
</dbReference>
<evidence type="ECO:0000259" key="9">
    <source>
        <dbReference type="Pfam" id="PF00688"/>
    </source>
</evidence>
<feature type="compositionally biased region" description="Basic residues" evidence="8">
    <location>
        <begin position="351"/>
        <end position="363"/>
    </location>
</feature>
<dbReference type="Ensembl" id="ENSCLMT00005017658.1">
    <property type="protein sequence ID" value="ENSCLMP00005016662.1"/>
    <property type="gene ID" value="ENSCLMG00005008596.1"/>
</dbReference>
<reference evidence="10" key="1">
    <citation type="submission" date="2025-08" db="UniProtKB">
        <authorList>
            <consortium name="Ensembl"/>
        </authorList>
    </citation>
    <scope>IDENTIFICATION</scope>
</reference>
<feature type="region of interest" description="Disordered" evidence="8">
    <location>
        <begin position="293"/>
        <end position="336"/>
    </location>
</feature>
<evidence type="ECO:0000313" key="10">
    <source>
        <dbReference type="Ensembl" id="ENSCLMP00005016662.1"/>
    </source>
</evidence>
<evidence type="ECO:0000256" key="6">
    <source>
        <dbReference type="ARBA" id="ARBA00023030"/>
    </source>
</evidence>
<protein>
    <submittedName>
        <fullName evidence="10">Growth differentiation factor 6b</fullName>
    </submittedName>
</protein>
<dbReference type="GO" id="GO:0030509">
    <property type="term" value="P:BMP signaling pathway"/>
    <property type="evidence" value="ECO:0007669"/>
    <property type="project" value="TreeGrafter"/>
</dbReference>
<dbReference type="PANTHER" id="PTHR11848:SF285">
    <property type="entry name" value="GROWTH_DIFFERENTIATION FACTOR 6-B"/>
    <property type="match status" value="1"/>
</dbReference>
<reference evidence="10" key="2">
    <citation type="submission" date="2025-09" db="UniProtKB">
        <authorList>
            <consortium name="Ensembl"/>
        </authorList>
    </citation>
    <scope>IDENTIFICATION</scope>
</reference>
<evidence type="ECO:0000256" key="4">
    <source>
        <dbReference type="ARBA" id="ARBA00022525"/>
    </source>
</evidence>
<feature type="domain" description="TGF-beta propeptide" evidence="9">
    <location>
        <begin position="102"/>
        <end position="283"/>
    </location>
</feature>
<dbReference type="GeneTree" id="ENSGT00940000160140"/>
<dbReference type="FunFam" id="2.60.120.970:FF:000027">
    <property type="entry name" value="Growth differentiation factor 7"/>
    <property type="match status" value="1"/>
</dbReference>
<evidence type="ECO:0000256" key="5">
    <source>
        <dbReference type="ARBA" id="ARBA00022685"/>
    </source>
</evidence>
<dbReference type="GO" id="GO:0005125">
    <property type="term" value="F:cytokine activity"/>
    <property type="evidence" value="ECO:0007669"/>
    <property type="project" value="TreeGrafter"/>
</dbReference>
<evidence type="ECO:0000256" key="1">
    <source>
        <dbReference type="ARBA" id="ARBA00004613"/>
    </source>
</evidence>
<keyword evidence="5" id="KW-0165">Cleavage on pair of basic residues</keyword>